<organism evidence="2 3">
    <name type="scientific">Caenorhabditis elegans</name>
    <dbReference type="NCBI Taxonomy" id="6239"/>
    <lineage>
        <taxon>Eukaryota</taxon>
        <taxon>Metazoa</taxon>
        <taxon>Ecdysozoa</taxon>
        <taxon>Nematoda</taxon>
        <taxon>Chromadorea</taxon>
        <taxon>Rhabditida</taxon>
        <taxon>Rhabditina</taxon>
        <taxon>Rhabditomorpha</taxon>
        <taxon>Rhabditoidea</taxon>
        <taxon>Rhabditidae</taxon>
        <taxon>Peloderinae</taxon>
        <taxon>Caenorhabditis</taxon>
    </lineage>
</organism>
<dbReference type="GeneID" id="3565240"/>
<dbReference type="eggNOG" id="ENOG502TI2F">
    <property type="taxonomic scope" value="Eukaryota"/>
</dbReference>
<dbReference type="Bgee" id="WBGene00007618">
    <property type="expression patterns" value="Expressed in larva and 1 other cell type or tissue"/>
</dbReference>
<evidence type="ECO:0000313" key="2">
    <source>
        <dbReference type="EMBL" id="CAE17691.1"/>
    </source>
</evidence>
<name>Q7YX89_CAEEL</name>
<feature type="transmembrane region" description="Helical" evidence="1">
    <location>
        <begin position="6"/>
        <end position="26"/>
    </location>
</feature>
<evidence type="ECO:0000313" key="3">
    <source>
        <dbReference type="Proteomes" id="UP000001940"/>
    </source>
</evidence>
<dbReference type="OrthoDB" id="5855448at2759"/>
<accession>Q7YX89</accession>
<evidence type="ECO:0000256" key="1">
    <source>
        <dbReference type="SAM" id="Phobius"/>
    </source>
</evidence>
<dbReference type="EMBL" id="BX284605">
    <property type="protein sequence ID" value="CAE17691.1"/>
    <property type="molecule type" value="Genomic_DNA"/>
</dbReference>
<dbReference type="OMA" id="KVRNICE"/>
<keyword evidence="1" id="KW-0812">Transmembrane</keyword>
<proteinExistence type="predicted"/>
<dbReference type="SMR" id="Q7YX89"/>
<dbReference type="UCSC" id="C15H11.10">
    <property type="organism name" value="c. elegans"/>
</dbReference>
<dbReference type="Proteomes" id="UP000001940">
    <property type="component" value="Chromosome V"/>
</dbReference>
<dbReference type="KEGG" id="cel:CELE_C15H11.10"/>
<dbReference type="FunCoup" id="Q7YX89">
    <property type="interactions" value="297"/>
</dbReference>
<gene>
    <name evidence="2 4" type="ORF">C15H11.10</name>
    <name evidence="2" type="ORF">CELE_C15H11.10</name>
</gene>
<dbReference type="HOGENOM" id="CLU_128934_1_0_1"/>
<dbReference type="PaxDb" id="6239-C15H11.10"/>
<sequence length="118" mass="13677">MSNYLIVDLLHLILVFLVPIYTVFVCSCNNRARQQVHLERRQALRERQRQAVLSGKSVRSVIETEVETEATQCPSFICVGKLSPRLKDRNYAYERIDLIDATSEKMDHEKPPIDCRSI</sequence>
<dbReference type="AlphaFoldDB" id="Q7YX89"/>
<dbReference type="WormBase" id="C15H11.10">
    <property type="protein sequence ID" value="CE34686"/>
    <property type="gene ID" value="WBGene00007618"/>
</dbReference>
<keyword evidence="1" id="KW-1133">Transmembrane helix</keyword>
<reference evidence="2 3" key="1">
    <citation type="journal article" date="1998" name="Science">
        <title>Genome sequence of the nematode C. elegans: a platform for investigating biology.</title>
        <authorList>
            <consortium name="The C. elegans sequencing consortium"/>
            <person name="Sulson J.E."/>
            <person name="Waterston R."/>
        </authorList>
    </citation>
    <scope>NUCLEOTIDE SEQUENCE [LARGE SCALE GENOMIC DNA]</scope>
    <source>
        <strain evidence="2 3">Bristol N2</strain>
    </source>
</reference>
<dbReference type="InParanoid" id="Q7YX89"/>
<dbReference type="CTD" id="3565240"/>
<dbReference type="RefSeq" id="NP_001379399.1">
    <property type="nucleotide sequence ID" value="NM_001392653.1"/>
</dbReference>
<keyword evidence="3" id="KW-1185">Reference proteome</keyword>
<evidence type="ECO:0000313" key="4">
    <source>
        <dbReference type="WormBase" id="C15H11.10"/>
    </source>
</evidence>
<protein>
    <submittedName>
        <fullName evidence="2">Uncharacterized protein</fullName>
    </submittedName>
</protein>
<keyword evidence="1" id="KW-0472">Membrane</keyword>
<dbReference type="AGR" id="WB:WBGene00007618"/>